<evidence type="ECO:0000313" key="3">
    <source>
        <dbReference type="WBParaSite" id="ACRNAN_scaffold4404.g21546.t1"/>
    </source>
</evidence>
<proteinExistence type="predicted"/>
<protein>
    <submittedName>
        <fullName evidence="3">Uncharacterized protein</fullName>
    </submittedName>
</protein>
<keyword evidence="2" id="KW-1185">Reference proteome</keyword>
<evidence type="ECO:0000256" key="1">
    <source>
        <dbReference type="SAM" id="Coils"/>
    </source>
</evidence>
<keyword evidence="1" id="KW-0175">Coiled coil</keyword>
<dbReference type="Proteomes" id="UP000887540">
    <property type="component" value="Unplaced"/>
</dbReference>
<dbReference type="WBParaSite" id="ACRNAN_scaffold4404.g21546.t1">
    <property type="protein sequence ID" value="ACRNAN_scaffold4404.g21546.t1"/>
    <property type="gene ID" value="ACRNAN_scaffold4404.g21546"/>
</dbReference>
<dbReference type="AlphaFoldDB" id="A0A914DY20"/>
<organism evidence="2 3">
    <name type="scientific">Acrobeloides nanus</name>
    <dbReference type="NCBI Taxonomy" id="290746"/>
    <lineage>
        <taxon>Eukaryota</taxon>
        <taxon>Metazoa</taxon>
        <taxon>Ecdysozoa</taxon>
        <taxon>Nematoda</taxon>
        <taxon>Chromadorea</taxon>
        <taxon>Rhabditida</taxon>
        <taxon>Tylenchina</taxon>
        <taxon>Cephalobomorpha</taxon>
        <taxon>Cephaloboidea</taxon>
        <taxon>Cephalobidae</taxon>
        <taxon>Acrobeloides</taxon>
    </lineage>
</organism>
<feature type="coiled-coil region" evidence="1">
    <location>
        <begin position="15"/>
        <end position="105"/>
    </location>
</feature>
<reference evidence="3" key="1">
    <citation type="submission" date="2022-11" db="UniProtKB">
        <authorList>
            <consortium name="WormBaseParasite"/>
        </authorList>
    </citation>
    <scope>IDENTIFICATION</scope>
</reference>
<name>A0A914DY20_9BILA</name>
<sequence>MLIIEDERDAQANQVKMYATKIEFLTNELNNLKNSLEQKTVEIKELHKQSLEHENLNADLKKTLGKINQKSIIFQKEIDHEKFLRNQAERRLFEFESKLEEMSHHVYDSRKLEQSVLALLAFFHSPNQTTTVVSKKKLF</sequence>
<accession>A0A914DY20</accession>
<evidence type="ECO:0000313" key="2">
    <source>
        <dbReference type="Proteomes" id="UP000887540"/>
    </source>
</evidence>